<comment type="caution">
    <text evidence="5">The sequence shown here is derived from an EMBL/GenBank/DDBJ whole genome shotgun (WGS) entry which is preliminary data.</text>
</comment>
<protein>
    <submittedName>
        <fullName evidence="5">DUF4384 domain-containing protein</fullName>
    </submittedName>
</protein>
<dbReference type="Pfam" id="PF14326">
    <property type="entry name" value="DUF4384"/>
    <property type="match status" value="1"/>
</dbReference>
<dbReference type="InterPro" id="IPR025493">
    <property type="entry name" value="DUF4384"/>
</dbReference>
<keyword evidence="2" id="KW-0732">Signal</keyword>
<gene>
    <name evidence="5" type="ORF">H9S92_01710</name>
</gene>
<evidence type="ECO:0000256" key="1">
    <source>
        <dbReference type="SAM" id="MobiDB-lite"/>
    </source>
</evidence>
<dbReference type="InterPro" id="IPR025660">
    <property type="entry name" value="Pept_his_AS"/>
</dbReference>
<feature type="domain" description="DUF4384" evidence="4">
    <location>
        <begin position="371"/>
        <end position="447"/>
    </location>
</feature>
<feature type="domain" description="Peptidase C1A papain C-terminal" evidence="3">
    <location>
        <begin position="179"/>
        <end position="270"/>
    </location>
</feature>
<dbReference type="AlphaFoldDB" id="A0A923PF12"/>
<dbReference type="Gene3D" id="3.90.70.10">
    <property type="entry name" value="Cysteine proteinases"/>
    <property type="match status" value="1"/>
</dbReference>
<evidence type="ECO:0000259" key="3">
    <source>
        <dbReference type="Pfam" id="PF00112"/>
    </source>
</evidence>
<evidence type="ECO:0000256" key="2">
    <source>
        <dbReference type="SAM" id="SignalP"/>
    </source>
</evidence>
<dbReference type="SUPFAM" id="SSF54001">
    <property type="entry name" value="Cysteine proteinases"/>
    <property type="match status" value="1"/>
</dbReference>
<dbReference type="InterPro" id="IPR038765">
    <property type="entry name" value="Papain-like_cys_pep_sf"/>
</dbReference>
<feature type="region of interest" description="Disordered" evidence="1">
    <location>
        <begin position="293"/>
        <end position="320"/>
    </location>
</feature>
<proteinExistence type="predicted"/>
<dbReference type="GO" id="GO:0006508">
    <property type="term" value="P:proteolysis"/>
    <property type="evidence" value="ECO:0007669"/>
    <property type="project" value="InterPro"/>
</dbReference>
<dbReference type="RefSeq" id="WP_187464998.1">
    <property type="nucleotide sequence ID" value="NZ_JACSIT010000040.1"/>
</dbReference>
<dbReference type="CDD" id="cd02619">
    <property type="entry name" value="Peptidase_C1"/>
    <property type="match status" value="1"/>
</dbReference>
<feature type="compositionally biased region" description="Pro residues" evidence="1">
    <location>
        <begin position="293"/>
        <end position="319"/>
    </location>
</feature>
<sequence>MQRLALFLLLFLPLVTFAQGNYPTGEVFDAELYNSLPLKAKTSTRSLLPPRASLEQYCPTPGDQGEYMTCAAWSSAYHFRTIIEAKQRGLTNRAEIDKLAYSPTWVYEILKQEGDDKCFEGLATARSLLVFKELGVPSYATLPFTCLTGSQDQRFGMLDPLMAEASSAKIRDLQILFFAKEGVDPNEKITAIKKVLAEGYPVLVSHTLYNSFHSSKEVWYPLPAEATATQHGSHAMVIVGYDDEKYGGAFRYLNSWGPNWGDGGFIWVPYATTGALCYGAYQAFPFAKNPVPAPAPAPAPPPSPAPAPAPAPSPTPAPAPVAEALPAGGMDFVTNTGTPMPVVRISTRNLIVEDDAPAGKELSAYRMASAYPSGTRFRFYLNTKAEGYVYAFATDLTQKVNKIFPYDAQVSPLVGSNSVLAFPSDTKVIRMDDNPGTDYLLVLFSQQALDVDSLLARMASTSGGLTAKISAALGNALIDPKMVSYEAGKVGFTVKPGAQGTVVPIMVEISHE</sequence>
<name>A0A923PF12_9BACT</name>
<dbReference type="InterPro" id="IPR000668">
    <property type="entry name" value="Peptidase_C1A_C"/>
</dbReference>
<dbReference type="Proteomes" id="UP000650081">
    <property type="component" value="Unassembled WGS sequence"/>
</dbReference>
<dbReference type="EMBL" id="JACSIT010000040">
    <property type="protein sequence ID" value="MBC6992867.1"/>
    <property type="molecule type" value="Genomic_DNA"/>
</dbReference>
<organism evidence="5 6">
    <name type="scientific">Neolewinella lacunae</name>
    <dbReference type="NCBI Taxonomy" id="1517758"/>
    <lineage>
        <taxon>Bacteria</taxon>
        <taxon>Pseudomonadati</taxon>
        <taxon>Bacteroidota</taxon>
        <taxon>Saprospiria</taxon>
        <taxon>Saprospirales</taxon>
        <taxon>Lewinellaceae</taxon>
        <taxon>Neolewinella</taxon>
    </lineage>
</organism>
<evidence type="ECO:0000313" key="5">
    <source>
        <dbReference type="EMBL" id="MBC6992867.1"/>
    </source>
</evidence>
<dbReference type="PROSITE" id="PS00639">
    <property type="entry name" value="THIOL_PROTEASE_HIS"/>
    <property type="match status" value="1"/>
</dbReference>
<accession>A0A923PF12</accession>
<keyword evidence="6" id="KW-1185">Reference proteome</keyword>
<dbReference type="GO" id="GO:0008234">
    <property type="term" value="F:cysteine-type peptidase activity"/>
    <property type="evidence" value="ECO:0007669"/>
    <property type="project" value="InterPro"/>
</dbReference>
<feature type="signal peptide" evidence="2">
    <location>
        <begin position="1"/>
        <end position="18"/>
    </location>
</feature>
<dbReference type="Pfam" id="PF00112">
    <property type="entry name" value="Peptidase_C1"/>
    <property type="match status" value="1"/>
</dbReference>
<evidence type="ECO:0000259" key="4">
    <source>
        <dbReference type="Pfam" id="PF14326"/>
    </source>
</evidence>
<reference evidence="5" key="1">
    <citation type="submission" date="2020-08" db="EMBL/GenBank/DDBJ databases">
        <title>Lewinella bacteria from marine environments.</title>
        <authorList>
            <person name="Zhong Y."/>
        </authorList>
    </citation>
    <scope>NUCLEOTIDE SEQUENCE</scope>
    <source>
        <strain evidence="5">KCTC 42187</strain>
    </source>
</reference>
<evidence type="ECO:0000313" key="6">
    <source>
        <dbReference type="Proteomes" id="UP000650081"/>
    </source>
</evidence>
<feature type="chain" id="PRO_5037680428" evidence="2">
    <location>
        <begin position="19"/>
        <end position="512"/>
    </location>
</feature>